<proteinExistence type="predicted"/>
<protein>
    <submittedName>
        <fullName evidence="1">DUF2218 domain-containing protein</fullName>
    </submittedName>
</protein>
<evidence type="ECO:0000313" key="2">
    <source>
        <dbReference type="Proteomes" id="UP001355056"/>
    </source>
</evidence>
<evidence type="ECO:0000313" key="1">
    <source>
        <dbReference type="EMBL" id="MEG3183707.1"/>
    </source>
</evidence>
<gene>
    <name evidence="1" type="ORF">SNE34_06770</name>
</gene>
<dbReference type="PIRSF" id="PIRSF028291">
    <property type="entry name" value="UCP028291"/>
    <property type="match status" value="1"/>
</dbReference>
<accession>A0ABU7YXL3</accession>
<dbReference type="Pfam" id="PF09981">
    <property type="entry name" value="DUF2218"/>
    <property type="match status" value="1"/>
</dbReference>
<dbReference type="Gene3D" id="3.30.310.50">
    <property type="entry name" value="Alpha-D-phosphohexomutase, C-terminal domain"/>
    <property type="match status" value="1"/>
</dbReference>
<dbReference type="Proteomes" id="UP001355056">
    <property type="component" value="Unassembled WGS sequence"/>
</dbReference>
<comment type="caution">
    <text evidence="1">The sequence shown here is derived from an EMBL/GenBank/DDBJ whole genome shotgun (WGS) entry which is preliminary data.</text>
</comment>
<reference evidence="1 2" key="1">
    <citation type="journal article" date="2016" name="Int. J. Syst. Evol. Microbiol.">
        <title>Lysobacter erysipheiresistens sp. nov., an antagonist of powdery mildew, isolated from tobacco-cultivated soil.</title>
        <authorList>
            <person name="Xie B."/>
            <person name="Li T."/>
            <person name="Lin X."/>
            <person name="Wang C.J."/>
            <person name="Chen Y.J."/>
            <person name="Liu W.J."/>
            <person name="Zhao Z.W."/>
        </authorList>
    </citation>
    <scope>NUCLEOTIDE SEQUENCE [LARGE SCALE GENOMIC DNA]</scope>
    <source>
        <strain evidence="1 2">RS-LYSO-3</strain>
    </source>
</reference>
<sequence>MHASRALVTVTDLGPAKLMGRLAKHWSHKFAVELDEERAVIPFPAARCVLQVQESQLLATIEVDDPATLPKMQEVVADHLQRMARGEALSIEWQASPG</sequence>
<name>A0ABU7YXL3_9GAMM</name>
<organism evidence="1 2">
    <name type="scientific">Novilysobacter erysipheiresistens</name>
    <dbReference type="NCBI Taxonomy" id="1749332"/>
    <lineage>
        <taxon>Bacteria</taxon>
        <taxon>Pseudomonadati</taxon>
        <taxon>Pseudomonadota</taxon>
        <taxon>Gammaproteobacteria</taxon>
        <taxon>Lysobacterales</taxon>
        <taxon>Lysobacteraceae</taxon>
        <taxon>Novilysobacter</taxon>
    </lineage>
</organism>
<dbReference type="EMBL" id="JAXGFP010000003">
    <property type="protein sequence ID" value="MEG3183707.1"/>
    <property type="molecule type" value="Genomic_DNA"/>
</dbReference>
<dbReference type="InterPro" id="IPR014543">
    <property type="entry name" value="UCP028291"/>
</dbReference>
<dbReference type="RefSeq" id="WP_332615961.1">
    <property type="nucleotide sequence ID" value="NZ_JAXGFP010000003.1"/>
</dbReference>
<keyword evidence="2" id="KW-1185">Reference proteome</keyword>